<feature type="domain" description="CAAX prenyl protease 1 N-terminal" evidence="17">
    <location>
        <begin position="54"/>
        <end position="244"/>
    </location>
</feature>
<dbReference type="VEuPathDB" id="FungiDB:CXQ85_003149"/>
<dbReference type="EMBL" id="PKFO01000010">
    <property type="protein sequence ID" value="PVH23412.1"/>
    <property type="molecule type" value="Genomic_DNA"/>
</dbReference>
<dbReference type="Gene3D" id="3.30.2010.10">
    <property type="entry name" value="Metalloproteases ('zincins'), catalytic domain"/>
    <property type="match status" value="1"/>
</dbReference>
<evidence type="ECO:0000259" key="16">
    <source>
        <dbReference type="Pfam" id="PF01435"/>
    </source>
</evidence>
<dbReference type="AlphaFoldDB" id="A0A2V1AZX1"/>
<feature type="transmembrane region" description="Helical" evidence="15">
    <location>
        <begin position="330"/>
        <end position="348"/>
    </location>
</feature>
<dbReference type="PANTHER" id="PTHR10120">
    <property type="entry name" value="CAAX PRENYL PROTEASE 1"/>
    <property type="match status" value="1"/>
</dbReference>
<evidence type="ECO:0000256" key="11">
    <source>
        <dbReference type="ARBA" id="ARBA00044456"/>
    </source>
</evidence>
<keyword evidence="19" id="KW-1185">Reference proteome</keyword>
<dbReference type="GO" id="GO:0046872">
    <property type="term" value="F:metal ion binding"/>
    <property type="evidence" value="ECO:0007669"/>
    <property type="project" value="UniProtKB-UniRule"/>
</dbReference>
<evidence type="ECO:0000256" key="4">
    <source>
        <dbReference type="ARBA" id="ARBA00022723"/>
    </source>
</evidence>
<keyword evidence="6 15" id="KW-0256">Endoplasmic reticulum</keyword>
<organism evidence="18 19">
    <name type="scientific">Candidozyma haemuli</name>
    <dbReference type="NCBI Taxonomy" id="45357"/>
    <lineage>
        <taxon>Eukaryota</taxon>
        <taxon>Fungi</taxon>
        <taxon>Dikarya</taxon>
        <taxon>Ascomycota</taxon>
        <taxon>Saccharomycotina</taxon>
        <taxon>Pichiomycetes</taxon>
        <taxon>Metschnikowiaceae</taxon>
        <taxon>Candidozyma</taxon>
    </lineage>
</organism>
<evidence type="ECO:0000256" key="12">
    <source>
        <dbReference type="ARBA" id="ARBA00060927"/>
    </source>
</evidence>
<dbReference type="Pfam" id="PF01435">
    <property type="entry name" value="Peptidase_M48"/>
    <property type="match status" value="1"/>
</dbReference>
<evidence type="ECO:0000256" key="8">
    <source>
        <dbReference type="ARBA" id="ARBA00022989"/>
    </source>
</evidence>
<evidence type="ECO:0000256" key="9">
    <source>
        <dbReference type="ARBA" id="ARBA00023049"/>
    </source>
</evidence>
<comment type="cofactor">
    <cofactor evidence="14 15">
        <name>Zn(2+)</name>
        <dbReference type="ChEBI" id="CHEBI:29105"/>
    </cofactor>
    <text evidence="14 15">Binds 1 zinc ion per subunit.</text>
</comment>
<evidence type="ECO:0000313" key="19">
    <source>
        <dbReference type="Proteomes" id="UP000244309"/>
    </source>
</evidence>
<feature type="transmembrane region" description="Helical" evidence="15">
    <location>
        <begin position="190"/>
        <end position="208"/>
    </location>
</feature>
<feature type="active site" description="Proton donor" evidence="13">
    <location>
        <position position="400"/>
    </location>
</feature>
<comment type="catalytic activity">
    <reaction evidence="11 15">
        <text>Hydrolyzes the peptide bond -P2-(S-farnesyl or geranylgeranyl)C-P1'-P2'-P3'-COOH where P1' and P2' are amino acids with aliphatic side chains and P3' is any C-terminal residue.</text>
        <dbReference type="EC" id="3.4.24.84"/>
    </reaction>
</comment>
<sequence>MFQSVAVCKLSNEPFLLITNSQSYLDNPNVNWKAIVTSLLVGKYAFETYINYRQYQVYHNKKAPASIEKEISPEVFLKSQAYSRAKSRFGFFADAIDLLKELAVVKFDVLPRLWSVAGCISARLGGVKYIGGFFGASVMSQSLVFFAVNTVLSTLEELPLSYYKTFILEQQWGFNKTTVGTFVKDTLKSLILGLTISSPFIYLFLRIIDAYGTAFVKYAMGLTLAASLIIMTLVPTLILPLFYKMTPLEEGELRTEIEALAKRNNFPLTHLYVIDGSTRSSHSNAMFVGLPWSKKILLYDTLIEQSTVPQVVAVLAHEIGHWKLNHLPQMLAVSQATVASTFILFSTFLTNRSLFKSFGFPANAPPMIAFILFSYVSSPLNCFFQFINNLLSRKNEYQADGYAQSQGYKDELSTSLITMSTENLSSMNTDWLFSSYNHSHPILADRLSALGYKSQEKVGNIQVDIEKKESDKTEKSD</sequence>
<feature type="transmembrane region" description="Helical" evidence="15">
    <location>
        <begin position="220"/>
        <end position="243"/>
    </location>
</feature>
<evidence type="ECO:0000256" key="10">
    <source>
        <dbReference type="ARBA" id="ARBA00023136"/>
    </source>
</evidence>
<proteinExistence type="inferred from homology"/>
<evidence type="ECO:0000256" key="13">
    <source>
        <dbReference type="PIRSR" id="PIRSR627057-1"/>
    </source>
</evidence>
<evidence type="ECO:0000256" key="3">
    <source>
        <dbReference type="ARBA" id="ARBA00022692"/>
    </source>
</evidence>
<gene>
    <name evidence="18" type="ORF">CXQ85_003149</name>
</gene>
<feature type="binding site" evidence="14">
    <location>
        <position position="321"/>
    </location>
    <ligand>
        <name>Zn(2+)</name>
        <dbReference type="ChEBI" id="CHEBI:29105"/>
        <note>catalytic</note>
    </ligand>
</feature>
<dbReference type="GO" id="GO:0005789">
    <property type="term" value="C:endoplasmic reticulum membrane"/>
    <property type="evidence" value="ECO:0007669"/>
    <property type="project" value="UniProtKB-SubCell"/>
</dbReference>
<feature type="binding site" evidence="14">
    <location>
        <position position="317"/>
    </location>
    <ligand>
        <name>Zn(2+)</name>
        <dbReference type="ChEBI" id="CHEBI:29105"/>
        <note>catalytic</note>
    </ligand>
</feature>
<evidence type="ECO:0000259" key="17">
    <source>
        <dbReference type="Pfam" id="PF16491"/>
    </source>
</evidence>
<feature type="binding site" evidence="14">
    <location>
        <position position="396"/>
    </location>
    <ligand>
        <name>Zn(2+)</name>
        <dbReference type="ChEBI" id="CHEBI:29105"/>
        <note>catalytic</note>
    </ligand>
</feature>
<dbReference type="STRING" id="45357.A0A2V1AZX1"/>
<feature type="domain" description="Peptidase M48" evidence="16">
    <location>
        <begin position="247"/>
        <end position="451"/>
    </location>
</feature>
<evidence type="ECO:0000256" key="5">
    <source>
        <dbReference type="ARBA" id="ARBA00022801"/>
    </source>
</evidence>
<comment type="subcellular location">
    <subcellularLocation>
        <location evidence="1 15">Endoplasmic reticulum membrane</location>
        <topology evidence="1 15">Multi-pass membrane protein</topology>
    </subcellularLocation>
</comment>
<feature type="active site" evidence="13">
    <location>
        <position position="318"/>
    </location>
</feature>
<dbReference type="EC" id="3.4.24.84" evidence="15"/>
<name>A0A2V1AZX1_9ASCO</name>
<evidence type="ECO:0000256" key="15">
    <source>
        <dbReference type="RuleBase" id="RU366005"/>
    </source>
</evidence>
<evidence type="ECO:0000256" key="14">
    <source>
        <dbReference type="PIRSR" id="PIRSR627057-2"/>
    </source>
</evidence>
<keyword evidence="4 14" id="KW-0479">Metal-binding</keyword>
<keyword evidence="9 15" id="KW-0482">Metalloprotease</keyword>
<keyword evidence="7 14" id="KW-0862">Zinc</keyword>
<dbReference type="Proteomes" id="UP000244309">
    <property type="component" value="Unassembled WGS sequence"/>
</dbReference>
<comment type="caution">
    <text evidence="18">The sequence shown here is derived from an EMBL/GenBank/DDBJ whole genome shotgun (WGS) entry which is preliminary data.</text>
</comment>
<keyword evidence="8 15" id="KW-1133">Transmembrane helix</keyword>
<dbReference type="InterPro" id="IPR027057">
    <property type="entry name" value="CAXX_Prtase_1"/>
</dbReference>
<reference evidence="18 19" key="1">
    <citation type="submission" date="2017-12" db="EMBL/GenBank/DDBJ databases">
        <title>Genome Sequence of a Multidrug-Resistant Candida haemulonii Isolate from a Patient with Chronic Leg Ulcers in Israel.</title>
        <authorList>
            <person name="Chow N.A."/>
            <person name="Gade L."/>
            <person name="Batra D."/>
            <person name="Rowe L.A."/>
            <person name="Ben-Ami R."/>
            <person name="Loparev V.N."/>
            <person name="Litvintseva A.P."/>
        </authorList>
    </citation>
    <scope>NUCLEOTIDE SEQUENCE [LARGE SCALE GENOMIC DNA]</scope>
    <source>
        <strain evidence="18 19">B11899</strain>
    </source>
</reference>
<keyword evidence="5 15" id="KW-0378">Hydrolase</keyword>
<protein>
    <recommendedName>
        <fullName evidence="15">CAAX prenyl protease</fullName>
        <ecNumber evidence="15">3.4.24.84</ecNumber>
    </recommendedName>
</protein>
<comment type="caution">
    <text evidence="15">Lacks conserved residue(s) required for the propagation of feature annotation.</text>
</comment>
<evidence type="ECO:0000313" key="18">
    <source>
        <dbReference type="EMBL" id="PVH23412.1"/>
    </source>
</evidence>
<dbReference type="RefSeq" id="XP_025344352.1">
    <property type="nucleotide sequence ID" value="XM_025486802.1"/>
</dbReference>
<dbReference type="FunFam" id="3.30.2010.10:FF:000002">
    <property type="entry name" value="CAAX prenyl protease"/>
    <property type="match status" value="1"/>
</dbReference>
<dbReference type="InterPro" id="IPR032456">
    <property type="entry name" value="Peptidase_M48_N"/>
</dbReference>
<comment type="similarity">
    <text evidence="12 15">Belongs to the peptidase M48A family.</text>
</comment>
<dbReference type="Pfam" id="PF16491">
    <property type="entry name" value="Peptidase_M48_N"/>
    <property type="match status" value="1"/>
</dbReference>
<dbReference type="OrthoDB" id="360839at2759"/>
<evidence type="ECO:0000256" key="1">
    <source>
        <dbReference type="ARBA" id="ARBA00004477"/>
    </source>
</evidence>
<accession>A0A2V1AZX1</accession>
<keyword evidence="3 15" id="KW-0812">Transmembrane</keyword>
<dbReference type="GO" id="GO:0071586">
    <property type="term" value="P:CAAX-box protein processing"/>
    <property type="evidence" value="ECO:0007669"/>
    <property type="project" value="UniProtKB-UniRule"/>
</dbReference>
<comment type="function">
    <text evidence="15">Proteolytically removes the C-terminal three residues of farnesylated proteins.</text>
</comment>
<evidence type="ECO:0000256" key="7">
    <source>
        <dbReference type="ARBA" id="ARBA00022833"/>
    </source>
</evidence>
<dbReference type="GO" id="GO:0004222">
    <property type="term" value="F:metalloendopeptidase activity"/>
    <property type="evidence" value="ECO:0007669"/>
    <property type="project" value="UniProtKB-UniRule"/>
</dbReference>
<evidence type="ECO:0000256" key="6">
    <source>
        <dbReference type="ARBA" id="ARBA00022824"/>
    </source>
</evidence>
<dbReference type="GeneID" id="37008480"/>
<dbReference type="InterPro" id="IPR001915">
    <property type="entry name" value="Peptidase_M48"/>
</dbReference>
<evidence type="ECO:0000256" key="2">
    <source>
        <dbReference type="ARBA" id="ARBA00022670"/>
    </source>
</evidence>
<keyword evidence="10 15" id="KW-0472">Membrane</keyword>
<keyword evidence="2 15" id="KW-0645">Protease</keyword>
<dbReference type="CDD" id="cd07343">
    <property type="entry name" value="M48A_Zmpste24p_like"/>
    <property type="match status" value="1"/>
</dbReference>